<dbReference type="EMBL" id="JAACFV010000050">
    <property type="protein sequence ID" value="KAF7508720.1"/>
    <property type="molecule type" value="Genomic_DNA"/>
</dbReference>
<sequence>MKNIKGLPNEIILQIFANTGFPADSLALAGTCKHFRELLERNERSLSNDIAARVVAVPYKVLGFGGRIPSFQGVMRLVREAAEIGAVIDCCNDIRHLPQVEEYAIWRAVWFIPLWQEYLHVGLLLYKMISLSTSPMERLGQLRGGFHALLRFTSIMMWDMIHIRFALTFCKGAIRRMRYLVKFGEATGDTAPWLQNDPGGRRTEISLFEHGGARLLELLNRTNQSDWIPRPRPPGHLEECVLNMLRLGKLPPDRCYHLRLDDCAWRMGVFGAHQISGGSSTPSG</sequence>
<dbReference type="CDD" id="cd09917">
    <property type="entry name" value="F-box_SF"/>
    <property type="match status" value="1"/>
</dbReference>
<keyword evidence="3" id="KW-1185">Reference proteome</keyword>
<accession>A0A8H7E4Y0</accession>
<evidence type="ECO:0000313" key="3">
    <source>
        <dbReference type="Proteomes" id="UP000606974"/>
    </source>
</evidence>
<dbReference type="OrthoDB" id="10290211at2759"/>
<name>A0A8H7E4Y0_9EURO</name>
<dbReference type="Pfam" id="PF12937">
    <property type="entry name" value="F-box-like"/>
    <property type="match status" value="1"/>
</dbReference>
<proteinExistence type="predicted"/>
<dbReference type="Proteomes" id="UP000606974">
    <property type="component" value="Unassembled WGS sequence"/>
</dbReference>
<reference evidence="2" key="1">
    <citation type="submission" date="2020-02" db="EMBL/GenBank/DDBJ databases">
        <authorList>
            <person name="Palmer J.M."/>
        </authorList>
    </citation>
    <scope>NUCLEOTIDE SEQUENCE</scope>
    <source>
        <strain evidence="2">EPUS1.4</strain>
        <tissue evidence="2">Thallus</tissue>
    </source>
</reference>
<gene>
    <name evidence="2" type="ORF">GJ744_008967</name>
</gene>
<dbReference type="InterPro" id="IPR001810">
    <property type="entry name" value="F-box_dom"/>
</dbReference>
<organism evidence="2 3">
    <name type="scientific">Endocarpon pusillum</name>
    <dbReference type="NCBI Taxonomy" id="364733"/>
    <lineage>
        <taxon>Eukaryota</taxon>
        <taxon>Fungi</taxon>
        <taxon>Dikarya</taxon>
        <taxon>Ascomycota</taxon>
        <taxon>Pezizomycotina</taxon>
        <taxon>Eurotiomycetes</taxon>
        <taxon>Chaetothyriomycetidae</taxon>
        <taxon>Verrucariales</taxon>
        <taxon>Verrucariaceae</taxon>
        <taxon>Endocarpon</taxon>
    </lineage>
</organism>
<dbReference type="AlphaFoldDB" id="A0A8H7E4Y0"/>
<protein>
    <recommendedName>
        <fullName evidence="1">F-box domain-containing protein</fullName>
    </recommendedName>
</protein>
<feature type="domain" description="F-box" evidence="1">
    <location>
        <begin position="6"/>
        <end position="41"/>
    </location>
</feature>
<comment type="caution">
    <text evidence="2">The sequence shown here is derived from an EMBL/GenBank/DDBJ whole genome shotgun (WGS) entry which is preliminary data.</text>
</comment>
<evidence type="ECO:0000259" key="1">
    <source>
        <dbReference type="Pfam" id="PF12937"/>
    </source>
</evidence>
<evidence type="ECO:0000313" key="2">
    <source>
        <dbReference type="EMBL" id="KAF7508720.1"/>
    </source>
</evidence>